<sequence>MMLRYVILASAGAMAFTGAAFAADLPMQAPPPAVSPPPAWTGLYMGLNAGYEWAANKSVNTTASPYFAAPTWSTELALSTGLASGSAPVNSSGFIGGFQVGYNYQLATSFVVGLEADIQGVTGSSSTGSFSGSGVPAGFPDETIVSTVQSTNKLDYLGTVRARLGYLVTPTLLIYGDGGLAYGEVQTGTNIFQANQPFDPAFGSFGVHTKTQVGWAVGGGLEWMFLPNWSVKAEYLYYNLGSVSNALSPLAFAPGGDLLYSSGPLSTARFNGNIVRAGINYHFNWGAPAPIVARY</sequence>
<keyword evidence="3" id="KW-0472">Membrane</keyword>
<dbReference type="PANTHER" id="PTHR34001:SF3">
    <property type="entry name" value="BLL7405 PROTEIN"/>
    <property type="match status" value="1"/>
</dbReference>
<dbReference type="InterPro" id="IPR011250">
    <property type="entry name" value="OMP/PagP_B-barrel"/>
</dbReference>
<evidence type="ECO:0000313" key="8">
    <source>
        <dbReference type="EMBL" id="VFU08924.1"/>
    </source>
</evidence>
<keyword evidence="4" id="KW-0998">Cell outer membrane</keyword>
<feature type="signal peptide" evidence="6">
    <location>
        <begin position="1"/>
        <end position="22"/>
    </location>
</feature>
<evidence type="ECO:0000256" key="6">
    <source>
        <dbReference type="SAM" id="SignalP"/>
    </source>
</evidence>
<dbReference type="SUPFAM" id="SSF56925">
    <property type="entry name" value="OMPA-like"/>
    <property type="match status" value="1"/>
</dbReference>
<evidence type="ECO:0000256" key="3">
    <source>
        <dbReference type="ARBA" id="ARBA00023136"/>
    </source>
</evidence>
<keyword evidence="2 6" id="KW-0732">Signal</keyword>
<dbReference type="KEGG" id="mtun:MTUNDRAET4_2031"/>
<dbReference type="InterPro" id="IPR027385">
    <property type="entry name" value="Beta-barrel_OMP"/>
</dbReference>
<evidence type="ECO:0000256" key="1">
    <source>
        <dbReference type="ARBA" id="ARBA00004442"/>
    </source>
</evidence>
<dbReference type="EMBL" id="LR536450">
    <property type="protein sequence ID" value="VFU08924.1"/>
    <property type="molecule type" value="Genomic_DNA"/>
</dbReference>
<comment type="subcellular location">
    <subcellularLocation>
        <location evidence="1">Cell outer membrane</location>
    </subcellularLocation>
</comment>
<dbReference type="RefSeq" id="WP_341264435.1">
    <property type="nucleotide sequence ID" value="NZ_CP139089.1"/>
</dbReference>
<comment type="similarity">
    <text evidence="5">Belongs to the Omp25/RopB family.</text>
</comment>
<evidence type="ECO:0000256" key="4">
    <source>
        <dbReference type="ARBA" id="ARBA00023237"/>
    </source>
</evidence>
<name>A0A4U8Z0Y6_METTU</name>
<feature type="domain" description="Outer membrane protein beta-barrel" evidence="7">
    <location>
        <begin position="39"/>
        <end position="283"/>
    </location>
</feature>
<dbReference type="PANTHER" id="PTHR34001">
    <property type="entry name" value="BLL7405 PROTEIN"/>
    <property type="match status" value="1"/>
</dbReference>
<protein>
    <submittedName>
        <fullName evidence="8">Porin family protein</fullName>
    </submittedName>
</protein>
<dbReference type="AlphaFoldDB" id="A0A4U8Z0Y6"/>
<evidence type="ECO:0000256" key="5">
    <source>
        <dbReference type="ARBA" id="ARBA00038306"/>
    </source>
</evidence>
<dbReference type="GO" id="GO:0009279">
    <property type="term" value="C:cell outer membrane"/>
    <property type="evidence" value="ECO:0007669"/>
    <property type="project" value="UniProtKB-SubCell"/>
</dbReference>
<accession>A0A4U8Z0Y6</accession>
<gene>
    <name evidence="8" type="ORF">MTUNDRAET4_2031</name>
</gene>
<evidence type="ECO:0000256" key="2">
    <source>
        <dbReference type="ARBA" id="ARBA00022729"/>
    </source>
</evidence>
<reference evidence="8 9" key="1">
    <citation type="submission" date="2019-03" db="EMBL/GenBank/DDBJ databases">
        <authorList>
            <person name="Kox A.R. M."/>
        </authorList>
    </citation>
    <scope>NUCLEOTIDE SEQUENCE [LARGE SCALE GENOMIC DNA]</scope>
    <source>
        <strain evidence="8">MTUNDRAET4 annotated genome</strain>
    </source>
</reference>
<evidence type="ECO:0000259" key="7">
    <source>
        <dbReference type="Pfam" id="PF13505"/>
    </source>
</evidence>
<proteinExistence type="inferred from homology"/>
<feature type="chain" id="PRO_5020393154" evidence="6">
    <location>
        <begin position="23"/>
        <end position="295"/>
    </location>
</feature>
<dbReference type="Proteomes" id="UP000294360">
    <property type="component" value="Chromosome"/>
</dbReference>
<evidence type="ECO:0000313" key="9">
    <source>
        <dbReference type="Proteomes" id="UP000294360"/>
    </source>
</evidence>
<organism evidence="8 9">
    <name type="scientific">Methylocella tundrae</name>
    <dbReference type="NCBI Taxonomy" id="227605"/>
    <lineage>
        <taxon>Bacteria</taxon>
        <taxon>Pseudomonadati</taxon>
        <taxon>Pseudomonadota</taxon>
        <taxon>Alphaproteobacteria</taxon>
        <taxon>Hyphomicrobiales</taxon>
        <taxon>Beijerinckiaceae</taxon>
        <taxon>Methylocella</taxon>
    </lineage>
</organism>
<dbReference type="Pfam" id="PF13505">
    <property type="entry name" value="OMP_b-brl"/>
    <property type="match status" value="1"/>
</dbReference>
<dbReference type="Gene3D" id="2.40.160.20">
    <property type="match status" value="1"/>
</dbReference>
<dbReference type="InterPro" id="IPR051692">
    <property type="entry name" value="OMP-like"/>
</dbReference>